<name>A0A376TLI9_ECOLX</name>
<sequence length="68" mass="7319">MAKELSGALWVSRFPGSSSTNDLQGTFRASVDNFLRALGNARAKGQYLCNISPSRQSISHALVMVDCS</sequence>
<accession>A0A376TLI9</accession>
<evidence type="ECO:0000313" key="2">
    <source>
        <dbReference type="Proteomes" id="UP000254405"/>
    </source>
</evidence>
<protein>
    <submittedName>
        <fullName evidence="1">Uncharacterized protein</fullName>
    </submittedName>
</protein>
<dbReference type="Proteomes" id="UP000254405">
    <property type="component" value="Unassembled WGS sequence"/>
</dbReference>
<organism evidence="1 2">
    <name type="scientific">Escherichia coli</name>
    <dbReference type="NCBI Taxonomy" id="562"/>
    <lineage>
        <taxon>Bacteria</taxon>
        <taxon>Pseudomonadati</taxon>
        <taxon>Pseudomonadota</taxon>
        <taxon>Gammaproteobacteria</taxon>
        <taxon>Enterobacterales</taxon>
        <taxon>Enterobacteriaceae</taxon>
        <taxon>Escherichia</taxon>
    </lineage>
</organism>
<gene>
    <name evidence="1" type="ORF">NCTC8985_03029</name>
</gene>
<dbReference type="AlphaFoldDB" id="A0A376TLI9"/>
<evidence type="ECO:0000313" key="1">
    <source>
        <dbReference type="EMBL" id="STI77728.1"/>
    </source>
</evidence>
<proteinExistence type="predicted"/>
<dbReference type="EMBL" id="UGCO01000001">
    <property type="protein sequence ID" value="STI77728.1"/>
    <property type="molecule type" value="Genomic_DNA"/>
</dbReference>
<reference evidence="1 2" key="1">
    <citation type="submission" date="2018-06" db="EMBL/GenBank/DDBJ databases">
        <authorList>
            <consortium name="Pathogen Informatics"/>
            <person name="Doyle S."/>
        </authorList>
    </citation>
    <scope>NUCLEOTIDE SEQUENCE [LARGE SCALE GENOMIC DNA]</scope>
    <source>
        <strain evidence="1 2">NCTC8985</strain>
    </source>
</reference>